<keyword evidence="13 22" id="KW-0067">ATP-binding</keyword>
<dbReference type="GO" id="GO:0005886">
    <property type="term" value="C:plasma membrane"/>
    <property type="evidence" value="ECO:0007669"/>
    <property type="project" value="UniProtKB-SubCell"/>
</dbReference>
<dbReference type="EMBL" id="MPRL01000050">
    <property type="protein sequence ID" value="OOZ39484.1"/>
    <property type="molecule type" value="Genomic_DNA"/>
</dbReference>
<evidence type="ECO:0000256" key="18">
    <source>
        <dbReference type="ARBA" id="ARBA00023209"/>
    </source>
</evidence>
<evidence type="ECO:0000256" key="24">
    <source>
        <dbReference type="RuleBase" id="RU363065"/>
    </source>
</evidence>
<dbReference type="PANTHER" id="PTHR34299">
    <property type="entry name" value="DIACYLGLYCEROL KINASE"/>
    <property type="match status" value="1"/>
</dbReference>
<dbReference type="GO" id="GO:0046872">
    <property type="term" value="F:metal ion binding"/>
    <property type="evidence" value="ECO:0007669"/>
    <property type="project" value="UniProtKB-KW"/>
</dbReference>
<reference evidence="25 26" key="1">
    <citation type="submission" date="2016-11" db="EMBL/GenBank/DDBJ databases">
        <title>Mixed transmission modes and dynamic genome evolution in an obligate animal-bacterial symbiosis.</title>
        <authorList>
            <person name="Russell S.L."/>
            <person name="Corbett-Detig R.B."/>
            <person name="Cavanaugh C.M."/>
        </authorList>
    </citation>
    <scope>NUCLEOTIDE SEQUENCE [LARGE SCALE GENOMIC DNA]</scope>
    <source>
        <strain evidence="25">Sveles-Q1</strain>
    </source>
</reference>
<evidence type="ECO:0000256" key="8">
    <source>
        <dbReference type="ARBA" id="ARBA00022679"/>
    </source>
</evidence>
<sequence>MAGGTGQGWRRLINASRYSAQGLRAAWQNEAAFRQELIASIVLIPVALWLGTTALERSVLVGSLLLVWIVELVNSAIEAVVDRTGTERHELSGRAKDIGSAAVMIALINVAVIWLLFLLERFAA</sequence>
<feature type="binding site" evidence="22">
    <location>
        <position position="78"/>
    </location>
    <ligand>
        <name>ATP</name>
        <dbReference type="ChEBI" id="CHEBI:30616"/>
    </ligand>
</feature>
<evidence type="ECO:0000256" key="2">
    <source>
        <dbReference type="ARBA" id="ARBA00005967"/>
    </source>
</evidence>
<evidence type="ECO:0000256" key="13">
    <source>
        <dbReference type="ARBA" id="ARBA00022840"/>
    </source>
</evidence>
<name>A0A1T2L330_9GAMM</name>
<keyword evidence="5" id="KW-1003">Cell membrane</keyword>
<feature type="binding site" evidence="22">
    <location>
        <position position="30"/>
    </location>
    <ligand>
        <name>ATP</name>
        <dbReference type="ChEBI" id="CHEBI:30616"/>
    </ligand>
</feature>
<feature type="binding site" evidence="22">
    <location>
        <begin position="87"/>
        <end position="89"/>
    </location>
    <ligand>
        <name>ATP</name>
        <dbReference type="ChEBI" id="CHEBI:30616"/>
    </ligand>
</feature>
<gene>
    <name evidence="25" type="ORF">BOW53_11265</name>
</gene>
<feature type="transmembrane region" description="Helical" evidence="24">
    <location>
        <begin position="37"/>
        <end position="55"/>
    </location>
</feature>
<keyword evidence="17 24" id="KW-0472">Membrane</keyword>
<feature type="binding site" evidence="22">
    <location>
        <position position="18"/>
    </location>
    <ligand>
        <name>ATP</name>
        <dbReference type="ChEBI" id="CHEBI:30616"/>
    </ligand>
</feature>
<comment type="caution">
    <text evidence="25">The sequence shown here is derived from an EMBL/GenBank/DDBJ whole genome shotgun (WGS) entry which is preliminary data.</text>
</comment>
<dbReference type="InterPro" id="IPR000829">
    <property type="entry name" value="DAGK"/>
</dbReference>
<comment type="function">
    <text evidence="24">Catalyzes the ATP-dependent phosphorylation of sn-l,2-diacylglycerol (DAG) to phosphatidic acid. Involved in the recycling of diacylglycerol produced as a by-product during membrane-derived oligosaccharide (MDO) biosynthesis.</text>
</comment>
<proteinExistence type="inferred from homology"/>
<evidence type="ECO:0000256" key="12">
    <source>
        <dbReference type="ARBA" id="ARBA00022777"/>
    </source>
</evidence>
<evidence type="ECO:0000256" key="23">
    <source>
        <dbReference type="PIRSR" id="PIRSR600829-4"/>
    </source>
</evidence>
<dbReference type="GO" id="GO:0004143">
    <property type="term" value="F:ATP-dependent diacylglycerol kinase activity"/>
    <property type="evidence" value="ECO:0007669"/>
    <property type="project" value="UniProtKB-EC"/>
</dbReference>
<evidence type="ECO:0000256" key="10">
    <source>
        <dbReference type="ARBA" id="ARBA00022723"/>
    </source>
</evidence>
<feature type="binding site" evidence="22">
    <location>
        <position position="11"/>
    </location>
    <ligand>
        <name>ATP</name>
        <dbReference type="ChEBI" id="CHEBI:30616"/>
    </ligand>
</feature>
<evidence type="ECO:0000256" key="4">
    <source>
        <dbReference type="ARBA" id="ARBA00017575"/>
    </source>
</evidence>
<evidence type="ECO:0000256" key="17">
    <source>
        <dbReference type="ARBA" id="ARBA00023136"/>
    </source>
</evidence>
<keyword evidence="11 22" id="KW-0547">Nucleotide-binding</keyword>
<dbReference type="GO" id="GO:0006654">
    <property type="term" value="P:phosphatidic acid biosynthetic process"/>
    <property type="evidence" value="ECO:0007669"/>
    <property type="project" value="InterPro"/>
</dbReference>
<keyword evidence="6" id="KW-0444">Lipid biosynthesis</keyword>
<feature type="binding site" evidence="23">
    <location>
        <position position="78"/>
    </location>
    <ligand>
        <name>a divalent metal cation</name>
        <dbReference type="ChEBI" id="CHEBI:60240"/>
    </ligand>
</feature>
<evidence type="ECO:0000256" key="3">
    <source>
        <dbReference type="ARBA" id="ARBA00012133"/>
    </source>
</evidence>
<feature type="transmembrane region" description="Helical" evidence="24">
    <location>
        <begin position="101"/>
        <end position="119"/>
    </location>
</feature>
<dbReference type="CDD" id="cd14264">
    <property type="entry name" value="DAGK_IM"/>
    <property type="match status" value="1"/>
</dbReference>
<comment type="similarity">
    <text evidence="2 24">Belongs to the bacterial diacylglycerol kinase family.</text>
</comment>
<keyword evidence="16 24" id="KW-0443">Lipid metabolism</keyword>
<dbReference type="Pfam" id="PF01219">
    <property type="entry name" value="DAGK_prokar"/>
    <property type="match status" value="1"/>
</dbReference>
<feature type="binding site" evidence="21">
    <location>
        <position position="71"/>
    </location>
    <ligand>
        <name>substrate</name>
    </ligand>
</feature>
<dbReference type="GO" id="GO:0005524">
    <property type="term" value="F:ATP binding"/>
    <property type="evidence" value="ECO:0007669"/>
    <property type="project" value="UniProtKB-KW"/>
</dbReference>
<keyword evidence="18" id="KW-0594">Phospholipid biosynthesis</keyword>
<evidence type="ECO:0000256" key="5">
    <source>
        <dbReference type="ARBA" id="ARBA00022475"/>
    </source>
</evidence>
<dbReference type="Proteomes" id="UP000191110">
    <property type="component" value="Unassembled WGS sequence"/>
</dbReference>
<evidence type="ECO:0000313" key="26">
    <source>
        <dbReference type="Proteomes" id="UP000191110"/>
    </source>
</evidence>
<feature type="binding site" evidence="21">
    <location>
        <begin position="24"/>
        <end position="27"/>
    </location>
    <ligand>
        <name>substrate</name>
    </ligand>
</feature>
<feature type="binding site" evidence="23">
    <location>
        <position position="30"/>
    </location>
    <ligand>
        <name>a divalent metal cation</name>
        <dbReference type="ChEBI" id="CHEBI:60240"/>
    </ligand>
</feature>
<evidence type="ECO:0000256" key="7">
    <source>
        <dbReference type="ARBA" id="ARBA00022519"/>
    </source>
</evidence>
<evidence type="ECO:0000256" key="21">
    <source>
        <dbReference type="PIRSR" id="PIRSR600829-2"/>
    </source>
</evidence>
<feature type="binding site" evidence="22">
    <location>
        <begin position="96"/>
        <end position="97"/>
    </location>
    <ligand>
        <name>ATP</name>
        <dbReference type="ChEBI" id="CHEBI:30616"/>
    </ligand>
</feature>
<feature type="binding site" evidence="21">
    <location>
        <begin position="32"/>
        <end position="36"/>
    </location>
    <ligand>
        <name>substrate</name>
    </ligand>
</feature>
<dbReference type="InterPro" id="IPR033718">
    <property type="entry name" value="DAGK_prok"/>
</dbReference>
<keyword evidence="8 24" id="KW-0808">Transferase</keyword>
<feature type="binding site" evidence="21">
    <location>
        <position position="11"/>
    </location>
    <ligand>
        <name>substrate</name>
    </ligand>
</feature>
<evidence type="ECO:0000256" key="19">
    <source>
        <dbReference type="ARBA" id="ARBA00023264"/>
    </source>
</evidence>
<evidence type="ECO:0000256" key="6">
    <source>
        <dbReference type="ARBA" id="ARBA00022516"/>
    </source>
</evidence>
<dbReference type="OrthoDB" id="9796011at2"/>
<keyword evidence="15 24" id="KW-1133">Transmembrane helix</keyword>
<feature type="binding site" evidence="21">
    <location>
        <position position="57"/>
    </location>
    <ligand>
        <name>substrate</name>
    </ligand>
</feature>
<dbReference type="Gene3D" id="1.10.287.3610">
    <property type="match status" value="1"/>
</dbReference>
<keyword evidence="12 24" id="KW-0418">Kinase</keyword>
<keyword evidence="7 24" id="KW-0997">Cell inner membrane</keyword>
<organism evidence="25 26">
    <name type="scientific">Solemya pervernicosa gill symbiont</name>
    <dbReference type="NCBI Taxonomy" id="642797"/>
    <lineage>
        <taxon>Bacteria</taxon>
        <taxon>Pseudomonadati</taxon>
        <taxon>Pseudomonadota</taxon>
        <taxon>Gammaproteobacteria</taxon>
        <taxon>sulfur-oxidizing symbionts</taxon>
    </lineage>
</organism>
<evidence type="ECO:0000313" key="25">
    <source>
        <dbReference type="EMBL" id="OOZ39484.1"/>
    </source>
</evidence>
<dbReference type="PANTHER" id="PTHR34299:SF1">
    <property type="entry name" value="DIACYLGLYCEROL KINASE"/>
    <property type="match status" value="1"/>
</dbReference>
<dbReference type="RefSeq" id="WP_078484181.1">
    <property type="nucleotide sequence ID" value="NZ_MPRL01000050.1"/>
</dbReference>
<keyword evidence="19 24" id="KW-1208">Phospholipid metabolism</keyword>
<dbReference type="AlphaFoldDB" id="A0A1T2L330"/>
<dbReference type="PROSITE" id="PS01069">
    <property type="entry name" value="DAGK_PROKAR"/>
    <property type="match status" value="1"/>
</dbReference>
<comment type="cofactor">
    <cofactor evidence="23">
        <name>Mg(2+)</name>
        <dbReference type="ChEBI" id="CHEBI:18420"/>
    </cofactor>
    <text evidence="23">Mn(2+), Zn(2+), Cd(2+) and Co(2+) support activity to lesser extents.</text>
</comment>
<keyword evidence="10 23" id="KW-0479">Metal-binding</keyword>
<feature type="binding site" evidence="21">
    <location>
        <position position="100"/>
    </location>
    <ligand>
        <name>substrate</name>
    </ligand>
</feature>
<keyword evidence="14 23" id="KW-0460">Magnesium</keyword>
<dbReference type="InterPro" id="IPR036945">
    <property type="entry name" value="DAGK_sf"/>
</dbReference>
<evidence type="ECO:0000256" key="16">
    <source>
        <dbReference type="ARBA" id="ARBA00023098"/>
    </source>
</evidence>
<evidence type="ECO:0000256" key="20">
    <source>
        <dbReference type="PIRSR" id="PIRSR600829-1"/>
    </source>
</evidence>
<comment type="catalytic activity">
    <reaction evidence="24">
        <text>a 1,2-diacyl-sn-glycerol + ATP = a 1,2-diacyl-sn-glycero-3-phosphate + ADP + H(+)</text>
        <dbReference type="Rhea" id="RHEA:10272"/>
        <dbReference type="ChEBI" id="CHEBI:15378"/>
        <dbReference type="ChEBI" id="CHEBI:17815"/>
        <dbReference type="ChEBI" id="CHEBI:30616"/>
        <dbReference type="ChEBI" id="CHEBI:58608"/>
        <dbReference type="ChEBI" id="CHEBI:456216"/>
        <dbReference type="EC" id="2.7.1.107"/>
    </reaction>
</comment>
<evidence type="ECO:0000256" key="14">
    <source>
        <dbReference type="ARBA" id="ARBA00022842"/>
    </source>
</evidence>
<evidence type="ECO:0000256" key="15">
    <source>
        <dbReference type="ARBA" id="ARBA00022989"/>
    </source>
</evidence>
<comment type="subcellular location">
    <subcellularLocation>
        <location evidence="1 24">Cell inner membrane</location>
        <topology evidence="1 24">Multi-pass membrane protein</topology>
    </subcellularLocation>
</comment>
<keyword evidence="26" id="KW-1185">Reference proteome</keyword>
<evidence type="ECO:0000256" key="1">
    <source>
        <dbReference type="ARBA" id="ARBA00004429"/>
    </source>
</evidence>
<feature type="active site" description="Proton acceptor" evidence="20">
    <location>
        <position position="71"/>
    </location>
</feature>
<accession>A0A1T2L330</accession>
<protein>
    <recommendedName>
        <fullName evidence="4 24">Diacylglycerol kinase</fullName>
        <ecNumber evidence="3 24">2.7.1.107</ecNumber>
    </recommendedName>
</protein>
<feature type="transmembrane region" description="Helical" evidence="24">
    <location>
        <begin position="61"/>
        <end position="81"/>
    </location>
</feature>
<evidence type="ECO:0000256" key="22">
    <source>
        <dbReference type="PIRSR" id="PIRSR600829-3"/>
    </source>
</evidence>
<dbReference type="EC" id="2.7.1.107" evidence="3 24"/>
<evidence type="ECO:0000256" key="9">
    <source>
        <dbReference type="ARBA" id="ARBA00022692"/>
    </source>
</evidence>
<keyword evidence="9 24" id="KW-0812">Transmembrane</keyword>
<evidence type="ECO:0000256" key="11">
    <source>
        <dbReference type="ARBA" id="ARBA00022741"/>
    </source>
</evidence>